<dbReference type="InParanoid" id="F5Y7N5"/>
<reference evidence="1 2" key="2">
    <citation type="journal article" date="2011" name="ISME J.">
        <title>RNA-seq reveals cooperative metabolic interactions between two termite-gut spirochete species in co-culture.</title>
        <authorList>
            <person name="Rosenthal A.Z."/>
            <person name="Matson E.G."/>
            <person name="Eldar A."/>
            <person name="Leadbetter J.R."/>
        </authorList>
    </citation>
    <scope>NUCLEOTIDE SEQUENCE [LARGE SCALE GENOMIC DNA]</scope>
    <source>
        <strain evidence="2">ATCC BAA-888 / DSM 13862 / ZAS-9</strain>
    </source>
</reference>
<dbReference type="EMBL" id="CP001841">
    <property type="protein sequence ID" value="AEF82860.1"/>
    <property type="molecule type" value="Genomic_DNA"/>
</dbReference>
<dbReference type="KEGG" id="taz:TREAZ_1043"/>
<proteinExistence type="predicted"/>
<gene>
    <name evidence="1" type="ordered locus">TREAZ_1043</name>
</gene>
<keyword evidence="2" id="KW-1185">Reference proteome</keyword>
<accession>F5Y7N5</accession>
<dbReference type="OrthoDB" id="358890at2"/>
<dbReference type="HOGENOM" id="CLU_952973_0_0_12"/>
<name>F5Y7N5_LEAAZ</name>
<evidence type="ECO:0000313" key="2">
    <source>
        <dbReference type="Proteomes" id="UP000009222"/>
    </source>
</evidence>
<dbReference type="RefSeq" id="WP_015710945.1">
    <property type="nucleotide sequence ID" value="NC_015577.1"/>
</dbReference>
<dbReference type="Proteomes" id="UP000009222">
    <property type="component" value="Chromosome"/>
</dbReference>
<sequence>MSVQGRDCCITLKTEYREMGVPYSEETIREAVSVLKEEAAIEGGGNCGGIRQSRGVTGCVVTPLTIESAPLIFVLALGRSGLPAFVSGTRVLYRHRVNLLAMESGLRFDLIQDRGPVRTLYEGCRVRDFELRIMQGEAVKLKLDIAGSMPPVSYPYPDRAAVYGGERFKEDGVKYRINGTEYKNIYGLTIATRKDGGTQTEVRIHRAMNTTTEIPPIIETLEITAQLLHDHYVHRLYGAFRLNLSRLVLMADETAINAGDTVIGPLRYYCAGDFSVDVYNTEEGIIE</sequence>
<dbReference type="AlphaFoldDB" id="F5Y7N5"/>
<protein>
    <submittedName>
        <fullName evidence="1">Uncharacterized protein</fullName>
    </submittedName>
</protein>
<evidence type="ECO:0000313" key="1">
    <source>
        <dbReference type="EMBL" id="AEF82860.1"/>
    </source>
</evidence>
<reference evidence="2" key="1">
    <citation type="submission" date="2009-12" db="EMBL/GenBank/DDBJ databases">
        <title>Complete sequence of Treponema azotonutricium strain ZAS-9.</title>
        <authorList>
            <person name="Tetu S.G."/>
            <person name="Matson E."/>
            <person name="Ren Q."/>
            <person name="Seshadri R."/>
            <person name="Elbourne L."/>
            <person name="Hassan K.A."/>
            <person name="Durkin A."/>
            <person name="Radune D."/>
            <person name="Mohamoud Y."/>
            <person name="Shay R."/>
            <person name="Jin S."/>
            <person name="Zhang X."/>
            <person name="Lucey K."/>
            <person name="Ballor N.R."/>
            <person name="Ottesen E."/>
            <person name="Rosenthal R."/>
            <person name="Allen A."/>
            <person name="Leadbetter J.R."/>
            <person name="Paulsen I.T."/>
        </authorList>
    </citation>
    <scope>NUCLEOTIDE SEQUENCE [LARGE SCALE GENOMIC DNA]</scope>
    <source>
        <strain evidence="2">ATCC BAA-888 / DSM 13862 / ZAS-9</strain>
    </source>
</reference>
<dbReference type="STRING" id="545695.TREAZ_1043"/>
<organism evidence="1 2">
    <name type="scientific">Leadbettera azotonutricia (strain ATCC BAA-888 / DSM 13862 / ZAS-9)</name>
    <name type="common">Treponema azotonutricium</name>
    <dbReference type="NCBI Taxonomy" id="545695"/>
    <lineage>
        <taxon>Bacteria</taxon>
        <taxon>Pseudomonadati</taxon>
        <taxon>Spirochaetota</taxon>
        <taxon>Spirochaetia</taxon>
        <taxon>Spirochaetales</taxon>
        <taxon>Breznakiellaceae</taxon>
        <taxon>Leadbettera</taxon>
    </lineage>
</organism>
<dbReference type="eggNOG" id="ENOG5031CAC">
    <property type="taxonomic scope" value="Bacteria"/>
</dbReference>